<dbReference type="UniPathway" id="UPA00143"/>
<evidence type="ECO:0000313" key="2">
    <source>
        <dbReference type="Proteomes" id="UP000188268"/>
    </source>
</evidence>
<proteinExistence type="predicted"/>
<dbReference type="AlphaFoldDB" id="A0A1R3I7L2"/>
<gene>
    <name evidence="1" type="ORF">CCACVL1_14300</name>
</gene>
<name>A0A1R3I7L2_COCAP</name>
<keyword evidence="2" id="KW-1185">Reference proteome</keyword>
<evidence type="ECO:0000313" key="1">
    <source>
        <dbReference type="EMBL" id="OMO78560.1"/>
    </source>
</evidence>
<dbReference type="OrthoDB" id="10514648at2759"/>
<dbReference type="EMBL" id="AWWV01010545">
    <property type="protein sequence ID" value="OMO78560.1"/>
    <property type="molecule type" value="Genomic_DNA"/>
</dbReference>
<accession>A0A1R3I7L2</accession>
<dbReference type="GO" id="GO:0016567">
    <property type="term" value="P:protein ubiquitination"/>
    <property type="evidence" value="ECO:0007669"/>
    <property type="project" value="UniProtKB-UniPathway"/>
</dbReference>
<dbReference type="STRING" id="210143.A0A1R3I7L2"/>
<protein>
    <submittedName>
        <fullName evidence="1">E3 ubiquitin-protein ligase BRE1-like 1-like protein</fullName>
    </submittedName>
</protein>
<dbReference type="Gramene" id="OMO78560">
    <property type="protein sequence ID" value="OMO78560"/>
    <property type="gene ID" value="CCACVL1_14300"/>
</dbReference>
<comment type="caution">
    <text evidence="1">The sequence shown here is derived from an EMBL/GenBank/DDBJ whole genome shotgun (WGS) entry which is preliminary data.</text>
</comment>
<reference evidence="1 2" key="1">
    <citation type="submission" date="2013-09" db="EMBL/GenBank/DDBJ databases">
        <title>Corchorus capsularis genome sequencing.</title>
        <authorList>
            <person name="Alam M."/>
            <person name="Haque M.S."/>
            <person name="Islam M.S."/>
            <person name="Emdad E.M."/>
            <person name="Islam M.M."/>
            <person name="Ahmed B."/>
            <person name="Halim A."/>
            <person name="Hossen Q.M.M."/>
            <person name="Hossain M.Z."/>
            <person name="Ahmed R."/>
            <person name="Khan M.M."/>
            <person name="Islam R."/>
            <person name="Rashid M.M."/>
            <person name="Khan S.A."/>
            <person name="Rahman M.S."/>
            <person name="Alam M."/>
        </authorList>
    </citation>
    <scope>NUCLEOTIDE SEQUENCE [LARGE SCALE GENOMIC DNA]</scope>
    <source>
        <strain evidence="2">cv. CVL-1</strain>
        <tissue evidence="1">Whole seedling</tissue>
    </source>
</reference>
<organism evidence="1 2">
    <name type="scientific">Corchorus capsularis</name>
    <name type="common">Jute</name>
    <dbReference type="NCBI Taxonomy" id="210143"/>
    <lineage>
        <taxon>Eukaryota</taxon>
        <taxon>Viridiplantae</taxon>
        <taxon>Streptophyta</taxon>
        <taxon>Embryophyta</taxon>
        <taxon>Tracheophyta</taxon>
        <taxon>Spermatophyta</taxon>
        <taxon>Magnoliopsida</taxon>
        <taxon>eudicotyledons</taxon>
        <taxon>Gunneridae</taxon>
        <taxon>Pentapetalae</taxon>
        <taxon>rosids</taxon>
        <taxon>malvids</taxon>
        <taxon>Malvales</taxon>
        <taxon>Malvaceae</taxon>
        <taxon>Grewioideae</taxon>
        <taxon>Apeibeae</taxon>
        <taxon>Corchorus</taxon>
    </lineage>
</organism>
<sequence>MDIDDVFGRSLAVSDSRASHLGTEIQRHIDERKRIEAISWKRHSKNQSQFGKYKEAAMDIYSLRADVQSLSSILDRKFQVLKDSDEELKLILEMYRRKSTDSRDKAKLSDALKSKNEENEAYLSKIEFSSVNWTGI</sequence>
<dbReference type="Proteomes" id="UP000188268">
    <property type="component" value="Unassembled WGS sequence"/>
</dbReference>